<sequence>MKSPFKFLDSFELKDRAVFFGFDKEISALYQLAHQSNLLLVYGFSGTGKTSLIKCGLASQFDGPQWFPFHIRRGENINLSLRQELEQVMDATLEPRLPLETLVEEIYDEYLSPIYLIFDQFEELFILGDQTEQQQFAQDIQLLLTQDLPCKVIFIIREEFLGELYELEQYLPHLFDFKFRVEVMNYLRIHQILKSSFDTFKITLESPSEDRIEEMIGNLKGKQKTIQLTYLQVYMDMLWSDAYEQQKDDVAVTAKELPKLTFTQQQIEMLGNIDGVLQRFLLAKEKEIYQYLDQQYPEANLKEDIVRRILDKFVTKEGTKQPVYFEQGGQQLVLKLISDPEIAPQILQTCILLLEEDRILRRRDQSFELAHDSLAKLIDDNRSKEEKRFNLIRQEIETLHKTDHFLNAKFLREYEDDLSKMELKPELADFVEKSKLAEVKKQEEQRRIQEERKRQRELDIKLEIERKTSRRRRNLSILAGLLGLMAFSFMVYAFNLNTDLTSTNFQYQIKSAESYALNLEFGAAVKTLEDLKVNTAKNLNTIQKKRLNELLHDYQEINEWILEADSLSARNWEESDKLGWDKALKLIGKAAAKAPDNINLKTLYEKQARKNAIEAETAYQFVVDYCLEGIHDSVVIDDRWKVAKTLAPEKAEYQQLPKDCKFKARKE</sequence>
<evidence type="ECO:0000259" key="3">
    <source>
        <dbReference type="Pfam" id="PF20703"/>
    </source>
</evidence>
<evidence type="ECO:0000256" key="1">
    <source>
        <dbReference type="SAM" id="Coils"/>
    </source>
</evidence>
<protein>
    <recommendedName>
        <fullName evidence="3">Novel STAND NTPase 1 domain-containing protein</fullName>
    </recommendedName>
</protein>
<reference evidence="4 5" key="1">
    <citation type="submission" date="2017-10" db="EMBL/GenBank/DDBJ databases">
        <title>The draft genome sequence of Lewinella nigricans NBRC 102662.</title>
        <authorList>
            <person name="Wang K."/>
        </authorList>
    </citation>
    <scope>NUCLEOTIDE SEQUENCE [LARGE SCALE GENOMIC DNA]</scope>
    <source>
        <strain evidence="4 5">NBRC 102662</strain>
    </source>
</reference>
<dbReference type="InterPro" id="IPR027417">
    <property type="entry name" value="P-loop_NTPase"/>
</dbReference>
<dbReference type="Pfam" id="PF20703">
    <property type="entry name" value="nSTAND1"/>
    <property type="match status" value="1"/>
</dbReference>
<proteinExistence type="predicted"/>
<keyword evidence="2" id="KW-0472">Membrane</keyword>
<evidence type="ECO:0000313" key="4">
    <source>
        <dbReference type="EMBL" id="PHN02011.1"/>
    </source>
</evidence>
<dbReference type="OrthoDB" id="1090410at2"/>
<organism evidence="4 5">
    <name type="scientific">Flavilitoribacter nigricans (strain ATCC 23147 / DSM 23189 / NBRC 102662 / NCIMB 1420 / SS-2)</name>
    <name type="common">Lewinella nigricans</name>
    <dbReference type="NCBI Taxonomy" id="1122177"/>
    <lineage>
        <taxon>Bacteria</taxon>
        <taxon>Pseudomonadati</taxon>
        <taxon>Bacteroidota</taxon>
        <taxon>Saprospiria</taxon>
        <taxon>Saprospirales</taxon>
        <taxon>Lewinellaceae</taxon>
        <taxon>Flavilitoribacter</taxon>
    </lineage>
</organism>
<dbReference type="Gene3D" id="3.40.50.300">
    <property type="entry name" value="P-loop containing nucleotide triphosphate hydrolases"/>
    <property type="match status" value="1"/>
</dbReference>
<keyword evidence="2" id="KW-0812">Transmembrane</keyword>
<accession>A0A2D0N0F8</accession>
<dbReference type="RefSeq" id="WP_099154634.1">
    <property type="nucleotide sequence ID" value="NZ_PDUD01000046.1"/>
</dbReference>
<feature type="domain" description="Novel STAND NTPase 1" evidence="3">
    <location>
        <begin position="4"/>
        <end position="375"/>
    </location>
</feature>
<keyword evidence="2" id="KW-1133">Transmembrane helix</keyword>
<feature type="transmembrane region" description="Helical" evidence="2">
    <location>
        <begin position="475"/>
        <end position="494"/>
    </location>
</feature>
<name>A0A2D0N0F8_FLAN2</name>
<dbReference type="SUPFAM" id="SSF52540">
    <property type="entry name" value="P-loop containing nucleoside triphosphate hydrolases"/>
    <property type="match status" value="1"/>
</dbReference>
<feature type="coiled-coil region" evidence="1">
    <location>
        <begin position="433"/>
        <end position="461"/>
    </location>
</feature>
<keyword evidence="5" id="KW-1185">Reference proteome</keyword>
<dbReference type="InterPro" id="IPR049052">
    <property type="entry name" value="nSTAND1"/>
</dbReference>
<evidence type="ECO:0000313" key="5">
    <source>
        <dbReference type="Proteomes" id="UP000223913"/>
    </source>
</evidence>
<gene>
    <name evidence="4" type="ORF">CRP01_34460</name>
</gene>
<keyword evidence="1" id="KW-0175">Coiled coil</keyword>
<dbReference type="Proteomes" id="UP000223913">
    <property type="component" value="Unassembled WGS sequence"/>
</dbReference>
<dbReference type="AlphaFoldDB" id="A0A2D0N0F8"/>
<dbReference type="EMBL" id="PDUD01000046">
    <property type="protein sequence ID" value="PHN02011.1"/>
    <property type="molecule type" value="Genomic_DNA"/>
</dbReference>
<evidence type="ECO:0000256" key="2">
    <source>
        <dbReference type="SAM" id="Phobius"/>
    </source>
</evidence>
<comment type="caution">
    <text evidence="4">The sequence shown here is derived from an EMBL/GenBank/DDBJ whole genome shotgun (WGS) entry which is preliminary data.</text>
</comment>